<organism evidence="7 8">
    <name type="scientific">Zingiber officinale</name>
    <name type="common">Ginger</name>
    <name type="synonym">Amomum zingiber</name>
    <dbReference type="NCBI Taxonomy" id="94328"/>
    <lineage>
        <taxon>Eukaryota</taxon>
        <taxon>Viridiplantae</taxon>
        <taxon>Streptophyta</taxon>
        <taxon>Embryophyta</taxon>
        <taxon>Tracheophyta</taxon>
        <taxon>Spermatophyta</taxon>
        <taxon>Magnoliopsida</taxon>
        <taxon>Liliopsida</taxon>
        <taxon>Zingiberales</taxon>
        <taxon>Zingiberaceae</taxon>
        <taxon>Zingiber</taxon>
    </lineage>
</organism>
<evidence type="ECO:0000313" key="7">
    <source>
        <dbReference type="EMBL" id="KAG6475002.1"/>
    </source>
</evidence>
<dbReference type="GO" id="GO:0003677">
    <property type="term" value="F:DNA binding"/>
    <property type="evidence" value="ECO:0007669"/>
    <property type="project" value="UniProtKB-KW"/>
</dbReference>
<evidence type="ECO:0000259" key="6">
    <source>
        <dbReference type="PROSITE" id="PS50982"/>
    </source>
</evidence>
<evidence type="ECO:0000256" key="4">
    <source>
        <dbReference type="ARBA" id="ARBA00023163"/>
    </source>
</evidence>
<comment type="caution">
    <text evidence="7">The sequence shown here is derived from an EMBL/GenBank/DDBJ whole genome shotgun (WGS) entry which is preliminary data.</text>
</comment>
<dbReference type="PROSITE" id="PS50982">
    <property type="entry name" value="MBD"/>
    <property type="match status" value="2"/>
</dbReference>
<dbReference type="InterPro" id="IPR001739">
    <property type="entry name" value="Methyl_CpG_DNA-bd"/>
</dbReference>
<dbReference type="AlphaFoldDB" id="A0A8J5CI44"/>
<dbReference type="InterPro" id="IPR038945">
    <property type="entry name" value="MBD13-like"/>
</dbReference>
<sequence>MTNGMRRQLSLVEGGFVRQAGTMREGEKQSADRVRLCYLNPFAGAEFYPEVELLQHLDAQDPQILAIEERGTITSSYIDNASFPTNQERSINHNTSLNASSLPNLSPEVNLAASRLKIPMIGEVGNTLATDIKSTIASTAHKRSTEDSTFLNDLIESHSKGLPNGWVTEIRYSKIGRSCYKVHIDPKSGYEFRSLMDVHRYILTEDTHQCVVKPNKRNSSETKTNGRELHVDLAESHPRGLPNGWNENMRNPRLNSQNVTKKGTPDWLPSGWVVDIRTQTGGKCHGMKKKSYYNPSAGLRFYSKVKLFQHLNAPKVPSSSKSLPNEWRMEINNSTEGTSEYKVPSSKIFEKENSGPQICHFSDNSPGLDVKTMADMRKSDHSSSLSSKGVAIDTTSCASSPHYNCSDGENSEQLRLVNELSPACSAGALPIQAIDLGEERPSNLATENLSHSVGTVVPDTENEQKKTVQKFSELVNDDRLIDIPVQMRQVHMTASELAHSVSLQQQNEDLSALDGNLAFLKFFKTNEEVSQPIKRRKIHELGSATSMVVEAIKEQYQESKQAAALKCYQTIHSGAVEQSHGAKSDVFCQLQEKTAPILDQPEQSDLVIGSFYGQKDTPFVNLVPLYELERSVHNSAESTADQEKGDAVLDQPAQSNLDTGSIYQQNDTPSVEPAPWDELERNTYCSMESSSEQFETHASEFDNYQSDPCLKFAIKMLTSDVPDFEDTDMVQQYF</sequence>
<evidence type="ECO:0000256" key="5">
    <source>
        <dbReference type="ARBA" id="ARBA00023242"/>
    </source>
</evidence>
<evidence type="ECO:0000313" key="8">
    <source>
        <dbReference type="Proteomes" id="UP000734854"/>
    </source>
</evidence>
<dbReference type="Gene3D" id="3.30.890.10">
    <property type="entry name" value="Methyl-cpg-binding Protein 2, Chain A"/>
    <property type="match status" value="2"/>
</dbReference>
<keyword evidence="8" id="KW-1185">Reference proteome</keyword>
<gene>
    <name evidence="7" type="ORF">ZIOFF_064219</name>
</gene>
<protein>
    <recommendedName>
        <fullName evidence="6">MBD domain-containing protein</fullName>
    </recommendedName>
</protein>
<feature type="domain" description="MBD" evidence="6">
    <location>
        <begin position="258"/>
        <end position="332"/>
    </location>
</feature>
<feature type="domain" description="MBD" evidence="6">
    <location>
        <begin position="152"/>
        <end position="222"/>
    </location>
</feature>
<name>A0A8J5CI44_ZINOF</name>
<dbReference type="SUPFAM" id="SSF54171">
    <property type="entry name" value="DNA-binding domain"/>
    <property type="match status" value="2"/>
</dbReference>
<dbReference type="PANTHER" id="PTHR34067:SF20">
    <property type="entry name" value="OS08G0206700 PROTEIN"/>
    <property type="match status" value="1"/>
</dbReference>
<evidence type="ECO:0000256" key="1">
    <source>
        <dbReference type="ARBA" id="ARBA00004123"/>
    </source>
</evidence>
<comment type="subcellular location">
    <subcellularLocation>
        <location evidence="1">Nucleus</location>
    </subcellularLocation>
</comment>
<keyword evidence="2" id="KW-0805">Transcription regulation</keyword>
<accession>A0A8J5CI44</accession>
<reference evidence="7 8" key="1">
    <citation type="submission" date="2020-08" db="EMBL/GenBank/DDBJ databases">
        <title>Plant Genome Project.</title>
        <authorList>
            <person name="Zhang R.-G."/>
        </authorList>
    </citation>
    <scope>NUCLEOTIDE SEQUENCE [LARGE SCALE GENOMIC DNA]</scope>
    <source>
        <tissue evidence="7">Rhizome</tissue>
    </source>
</reference>
<evidence type="ECO:0000256" key="2">
    <source>
        <dbReference type="ARBA" id="ARBA00023015"/>
    </source>
</evidence>
<dbReference type="InterPro" id="IPR016177">
    <property type="entry name" value="DNA-bd_dom_sf"/>
</dbReference>
<proteinExistence type="predicted"/>
<evidence type="ECO:0000256" key="3">
    <source>
        <dbReference type="ARBA" id="ARBA00023125"/>
    </source>
</evidence>
<dbReference type="Proteomes" id="UP000734854">
    <property type="component" value="Unassembled WGS sequence"/>
</dbReference>
<dbReference type="PANTHER" id="PTHR34067">
    <property type="entry name" value="OS04G0193200 PROTEIN"/>
    <property type="match status" value="1"/>
</dbReference>
<keyword evidence="4" id="KW-0804">Transcription</keyword>
<dbReference type="GO" id="GO:0005634">
    <property type="term" value="C:nucleus"/>
    <property type="evidence" value="ECO:0007669"/>
    <property type="project" value="UniProtKB-SubCell"/>
</dbReference>
<keyword evidence="3" id="KW-0238">DNA-binding</keyword>
<dbReference type="EMBL" id="JACMSC010000018">
    <property type="protein sequence ID" value="KAG6475002.1"/>
    <property type="molecule type" value="Genomic_DNA"/>
</dbReference>
<keyword evidence="5" id="KW-0539">Nucleus</keyword>